<dbReference type="AlphaFoldDB" id="A0A919YIK6"/>
<sequence>MRNYRFVVDLQLFNQEKTEKATPKKRQESRKKGQVARSQELPSALIITLVFASFLMLGDYYKTHFFALTTDILENWLVMEVTITNLGGFFLRIMLECLLLIAPILAIVVIIGIVGNVVQFGFLFTNETLKVSLKKLNPIEGFKRIFSMRSLVEFVKSLLKFLIVAFVVYTIIKGEWNNINGLGMQPVEAVVSYLASLVIRLGVTTGAILLVLAFLDFMYQKYEHEKSIKMSKQDIKDEHKKSEGDPLIKRKIREKQLRMAISRMMQEVPNADVVITNPTHFAVALKYDAANMEAPVVVAKGMDHLALKIKEVAQEHDVITMENKPLARALYSQTEIGDAIPQDLFQAVAEVLAYVYRIKGRKSTKK</sequence>
<feature type="transmembrane region" description="Helical" evidence="12">
    <location>
        <begin position="192"/>
        <end position="219"/>
    </location>
</feature>
<dbReference type="FunFam" id="3.40.1690.10:FF:000001">
    <property type="entry name" value="Flagellar biosynthetic protein FlhB"/>
    <property type="match status" value="1"/>
</dbReference>
<comment type="caution">
    <text evidence="13">The sequence shown here is derived from an EMBL/GenBank/DDBJ whole genome shotgun (WGS) entry which is preliminary data.</text>
</comment>
<protein>
    <recommendedName>
        <fullName evidence="3 12">Flagellar biosynthetic protein FlhB</fullName>
    </recommendedName>
</protein>
<evidence type="ECO:0000256" key="11">
    <source>
        <dbReference type="ARBA" id="ARBA00023225"/>
    </source>
</evidence>
<keyword evidence="8 12" id="KW-0653">Protein transport</keyword>
<keyword evidence="13" id="KW-0966">Cell projection</keyword>
<keyword evidence="11 12" id="KW-1006">Bacterial flagellum protein export</keyword>
<evidence type="ECO:0000256" key="6">
    <source>
        <dbReference type="ARBA" id="ARBA00022692"/>
    </source>
</evidence>
<dbReference type="Gene3D" id="6.10.250.2080">
    <property type="match status" value="1"/>
</dbReference>
<dbReference type="GO" id="GO:0005886">
    <property type="term" value="C:plasma membrane"/>
    <property type="evidence" value="ECO:0007669"/>
    <property type="project" value="UniProtKB-SubCell"/>
</dbReference>
<dbReference type="PANTHER" id="PTHR30531:SF12">
    <property type="entry name" value="FLAGELLAR BIOSYNTHETIC PROTEIN FLHB"/>
    <property type="match status" value="1"/>
</dbReference>
<dbReference type="Proteomes" id="UP000683139">
    <property type="component" value="Unassembled WGS sequence"/>
</dbReference>
<evidence type="ECO:0000313" key="13">
    <source>
        <dbReference type="EMBL" id="GIP14563.1"/>
    </source>
</evidence>
<evidence type="ECO:0000256" key="4">
    <source>
        <dbReference type="ARBA" id="ARBA00022448"/>
    </source>
</evidence>
<evidence type="ECO:0000256" key="2">
    <source>
        <dbReference type="ARBA" id="ARBA00010690"/>
    </source>
</evidence>
<keyword evidence="13" id="KW-0282">Flagellum</keyword>
<evidence type="ECO:0000256" key="8">
    <source>
        <dbReference type="ARBA" id="ARBA00022927"/>
    </source>
</evidence>
<feature type="transmembrane region" description="Helical" evidence="12">
    <location>
        <begin position="101"/>
        <end position="125"/>
    </location>
</feature>
<dbReference type="Gene3D" id="3.40.1690.10">
    <property type="entry name" value="secretion proteins EscU"/>
    <property type="match status" value="1"/>
</dbReference>
<dbReference type="RefSeq" id="WP_213512781.1">
    <property type="nucleotide sequence ID" value="NZ_BOSE01000001.1"/>
</dbReference>
<dbReference type="InterPro" id="IPR006135">
    <property type="entry name" value="T3SS_substrate_exporter"/>
</dbReference>
<keyword evidence="6 12" id="KW-0812">Transmembrane</keyword>
<keyword evidence="14" id="KW-1185">Reference proteome</keyword>
<comment type="similarity">
    <text evidence="2 12">Belongs to the type III secretion exporter family.</text>
</comment>
<keyword evidence="13" id="KW-0969">Cilium</keyword>
<accession>A0A919YIK6</accession>
<evidence type="ECO:0000256" key="1">
    <source>
        <dbReference type="ARBA" id="ARBA00004651"/>
    </source>
</evidence>
<dbReference type="SUPFAM" id="SSF160544">
    <property type="entry name" value="EscU C-terminal domain-like"/>
    <property type="match status" value="1"/>
</dbReference>
<evidence type="ECO:0000256" key="10">
    <source>
        <dbReference type="ARBA" id="ARBA00023136"/>
    </source>
</evidence>
<dbReference type="PRINTS" id="PR00950">
    <property type="entry name" value="TYPE3IMSPROT"/>
</dbReference>
<evidence type="ECO:0000256" key="7">
    <source>
        <dbReference type="ARBA" id="ARBA00022795"/>
    </source>
</evidence>
<comment type="function">
    <text evidence="12">Required for formation of the rod structure in the basal body of the flagellar apparatus. Together with FliI and FliH, may constitute the export apparatus of flagellin.</text>
</comment>
<feature type="transmembrane region" description="Helical" evidence="12">
    <location>
        <begin position="151"/>
        <end position="172"/>
    </location>
</feature>
<feature type="transmembrane region" description="Helical" evidence="12">
    <location>
        <begin position="41"/>
        <end position="61"/>
    </location>
</feature>
<dbReference type="InterPro" id="IPR006136">
    <property type="entry name" value="FlhB"/>
</dbReference>
<dbReference type="GO" id="GO:0009306">
    <property type="term" value="P:protein secretion"/>
    <property type="evidence" value="ECO:0007669"/>
    <property type="project" value="InterPro"/>
</dbReference>
<dbReference type="InterPro" id="IPR029025">
    <property type="entry name" value="T3SS_substrate_exporter_C"/>
</dbReference>
<dbReference type="EMBL" id="BOSE01000001">
    <property type="protein sequence ID" value="GIP14563.1"/>
    <property type="molecule type" value="Genomic_DNA"/>
</dbReference>
<dbReference type="Pfam" id="PF01312">
    <property type="entry name" value="Bac_export_2"/>
    <property type="match status" value="1"/>
</dbReference>
<keyword evidence="7 12" id="KW-1005">Bacterial flagellum biogenesis</keyword>
<keyword evidence="9 12" id="KW-1133">Transmembrane helix</keyword>
<keyword evidence="5 12" id="KW-1003">Cell membrane</keyword>
<evidence type="ECO:0000256" key="5">
    <source>
        <dbReference type="ARBA" id="ARBA00022475"/>
    </source>
</evidence>
<proteinExistence type="inferred from homology"/>
<keyword evidence="10 12" id="KW-0472">Membrane</keyword>
<keyword evidence="4 12" id="KW-0813">Transport</keyword>
<dbReference type="PANTHER" id="PTHR30531">
    <property type="entry name" value="FLAGELLAR BIOSYNTHETIC PROTEIN FLHB"/>
    <property type="match status" value="1"/>
</dbReference>
<organism evidence="13 14">
    <name type="scientific">Paenibacillus montaniterrae</name>
    <dbReference type="NCBI Taxonomy" id="429341"/>
    <lineage>
        <taxon>Bacteria</taxon>
        <taxon>Bacillati</taxon>
        <taxon>Bacillota</taxon>
        <taxon>Bacilli</taxon>
        <taxon>Bacillales</taxon>
        <taxon>Paenibacillaceae</taxon>
        <taxon>Paenibacillus</taxon>
    </lineage>
</organism>
<dbReference type="NCBIfam" id="TIGR00328">
    <property type="entry name" value="flhB"/>
    <property type="match status" value="1"/>
</dbReference>
<reference evidence="13" key="1">
    <citation type="submission" date="2021-03" db="EMBL/GenBank/DDBJ databases">
        <title>Antimicrobial resistance genes in bacteria isolated from Japanese honey, and their potential for conferring macrolide and lincosamide resistance in the American foulbrood pathogen Paenibacillus larvae.</title>
        <authorList>
            <person name="Okamoto M."/>
            <person name="Kumagai M."/>
            <person name="Kanamori H."/>
            <person name="Takamatsu D."/>
        </authorList>
    </citation>
    <scope>NUCLEOTIDE SEQUENCE</scope>
    <source>
        <strain evidence="13">J40TS1</strain>
    </source>
</reference>
<evidence type="ECO:0000256" key="9">
    <source>
        <dbReference type="ARBA" id="ARBA00022989"/>
    </source>
</evidence>
<gene>
    <name evidence="12 13" type="primary">flhB</name>
    <name evidence="13" type="ORF">J40TS1_02050</name>
</gene>
<evidence type="ECO:0000256" key="12">
    <source>
        <dbReference type="RuleBase" id="RU364091"/>
    </source>
</evidence>
<comment type="subcellular location">
    <subcellularLocation>
        <location evidence="1">Cell membrane</location>
        <topology evidence="1">Multi-pass membrane protein</topology>
    </subcellularLocation>
</comment>
<evidence type="ECO:0000313" key="14">
    <source>
        <dbReference type="Proteomes" id="UP000683139"/>
    </source>
</evidence>
<evidence type="ECO:0000256" key="3">
    <source>
        <dbReference type="ARBA" id="ARBA00021622"/>
    </source>
</evidence>
<name>A0A919YIK6_9BACL</name>
<dbReference type="GO" id="GO:0044780">
    <property type="term" value="P:bacterial-type flagellum assembly"/>
    <property type="evidence" value="ECO:0007669"/>
    <property type="project" value="InterPro"/>
</dbReference>